<proteinExistence type="predicted"/>
<sequence>MKHRSKALVLFTTVLLALGAVLASAALAAKIVGTNGDDTLNGTPKRDRISALAGNDKAYGRAGNDLLLGAAGDDLLVGGAGRDAIFGGSGNDRIFGDAQVSAARHLPRALGKRLPRGDRLHGGSGNDELYGGAFRDVMSGGKGDDVQYGGQGDDLIYANQGRDRSFGGPGNDVLWALARADVTAPGDPEGDELDGGAGNDTFRVRDGEVDKITCGPGFDRVYADQYDVITDATEADPTGSCELVQRKDAKGSSDSAEQRQQAQPEDRS</sequence>
<dbReference type="PROSITE" id="PS00330">
    <property type="entry name" value="HEMOLYSIN_CALCIUM"/>
    <property type="match status" value="2"/>
</dbReference>
<dbReference type="SUPFAM" id="SSF51120">
    <property type="entry name" value="beta-Roll"/>
    <property type="match status" value="2"/>
</dbReference>
<accession>A0A1H6FIG1</accession>
<keyword evidence="4" id="KW-0732">Signal</keyword>
<dbReference type="InterPro" id="IPR018511">
    <property type="entry name" value="Hemolysin-typ_Ca-bd_CS"/>
</dbReference>
<feature type="chain" id="PRO_5013689155" evidence="4">
    <location>
        <begin position="26"/>
        <end position="268"/>
    </location>
</feature>
<evidence type="ECO:0000313" key="6">
    <source>
        <dbReference type="Proteomes" id="UP000222056"/>
    </source>
</evidence>
<dbReference type="PANTHER" id="PTHR38340:SF1">
    <property type="entry name" value="S-LAYER PROTEIN"/>
    <property type="match status" value="1"/>
</dbReference>
<dbReference type="STRING" id="29539.SAMN02745716_0483"/>
<dbReference type="Proteomes" id="UP000222056">
    <property type="component" value="Unassembled WGS sequence"/>
</dbReference>
<dbReference type="AlphaFoldDB" id="A0A1H6FIG1"/>
<feature type="region of interest" description="Disordered" evidence="3">
    <location>
        <begin position="232"/>
        <end position="268"/>
    </location>
</feature>
<feature type="region of interest" description="Disordered" evidence="3">
    <location>
        <begin position="183"/>
        <end position="202"/>
    </location>
</feature>
<evidence type="ECO:0000256" key="2">
    <source>
        <dbReference type="ARBA" id="ARBA00022525"/>
    </source>
</evidence>
<comment type="subcellular location">
    <subcellularLocation>
        <location evidence="1">Secreted</location>
    </subcellularLocation>
</comment>
<dbReference type="PRINTS" id="PR00313">
    <property type="entry name" value="CABNDNGRPT"/>
</dbReference>
<organism evidence="5 6">
    <name type="scientific">Thermoleophilum album</name>
    <dbReference type="NCBI Taxonomy" id="29539"/>
    <lineage>
        <taxon>Bacteria</taxon>
        <taxon>Bacillati</taxon>
        <taxon>Actinomycetota</taxon>
        <taxon>Thermoleophilia</taxon>
        <taxon>Thermoleophilales</taxon>
        <taxon>Thermoleophilaceae</taxon>
        <taxon>Thermoleophilum</taxon>
    </lineage>
</organism>
<evidence type="ECO:0000256" key="4">
    <source>
        <dbReference type="SAM" id="SignalP"/>
    </source>
</evidence>
<dbReference type="EMBL" id="FNWJ01000001">
    <property type="protein sequence ID" value="SEH10621.1"/>
    <property type="molecule type" value="Genomic_DNA"/>
</dbReference>
<evidence type="ECO:0000256" key="1">
    <source>
        <dbReference type="ARBA" id="ARBA00004613"/>
    </source>
</evidence>
<dbReference type="InterPro" id="IPR001343">
    <property type="entry name" value="Hemolysn_Ca-bd"/>
</dbReference>
<dbReference type="InterPro" id="IPR050557">
    <property type="entry name" value="RTX_toxin/Mannuronan_C5-epim"/>
</dbReference>
<feature type="signal peptide" evidence="4">
    <location>
        <begin position="1"/>
        <end position="25"/>
    </location>
</feature>
<keyword evidence="6" id="KW-1185">Reference proteome</keyword>
<name>A0A1H6FIG1_THEAL</name>
<dbReference type="RefSeq" id="WP_093115887.1">
    <property type="nucleotide sequence ID" value="NZ_FNWJ01000001.1"/>
</dbReference>
<dbReference type="GO" id="GO:0005576">
    <property type="term" value="C:extracellular region"/>
    <property type="evidence" value="ECO:0007669"/>
    <property type="project" value="UniProtKB-SubCell"/>
</dbReference>
<dbReference type="InterPro" id="IPR011049">
    <property type="entry name" value="Serralysin-like_metalloprot_C"/>
</dbReference>
<dbReference type="PANTHER" id="PTHR38340">
    <property type="entry name" value="S-LAYER PROTEIN"/>
    <property type="match status" value="1"/>
</dbReference>
<keyword evidence="2" id="KW-0964">Secreted</keyword>
<gene>
    <name evidence="5" type="ORF">SAMN02745716_0483</name>
</gene>
<dbReference type="GO" id="GO:0005509">
    <property type="term" value="F:calcium ion binding"/>
    <property type="evidence" value="ECO:0007669"/>
    <property type="project" value="InterPro"/>
</dbReference>
<dbReference type="Pfam" id="PF00353">
    <property type="entry name" value="HemolysinCabind"/>
    <property type="match status" value="4"/>
</dbReference>
<evidence type="ECO:0000313" key="5">
    <source>
        <dbReference type="EMBL" id="SEH10621.1"/>
    </source>
</evidence>
<dbReference type="OrthoDB" id="5242862at2"/>
<feature type="compositionally biased region" description="Polar residues" evidence="3">
    <location>
        <begin position="252"/>
        <end position="268"/>
    </location>
</feature>
<evidence type="ECO:0000256" key="3">
    <source>
        <dbReference type="SAM" id="MobiDB-lite"/>
    </source>
</evidence>
<dbReference type="Gene3D" id="2.150.10.10">
    <property type="entry name" value="Serralysin-like metalloprotease, C-terminal"/>
    <property type="match status" value="3"/>
</dbReference>
<protein>
    <submittedName>
        <fullName evidence="5">Hemolysin-type calcium-binding repeat-containing protein</fullName>
    </submittedName>
</protein>
<reference evidence="6" key="1">
    <citation type="submission" date="2016-10" db="EMBL/GenBank/DDBJ databases">
        <authorList>
            <person name="Varghese N."/>
            <person name="Submissions S."/>
        </authorList>
    </citation>
    <scope>NUCLEOTIDE SEQUENCE [LARGE SCALE GENOMIC DNA]</scope>
    <source>
        <strain evidence="6">ATCC 35263</strain>
    </source>
</reference>